<feature type="transmembrane region" description="Helical" evidence="1">
    <location>
        <begin position="21"/>
        <end position="42"/>
    </location>
</feature>
<name>A0ABS8N2K6_9CLOT</name>
<comment type="caution">
    <text evidence="2">The sequence shown here is derived from an EMBL/GenBank/DDBJ whole genome shotgun (WGS) entry which is preliminary data.</text>
</comment>
<keyword evidence="1" id="KW-1133">Transmembrane helix</keyword>
<accession>A0ABS8N2K6</accession>
<evidence type="ECO:0000313" key="2">
    <source>
        <dbReference type="EMBL" id="MCC9294037.1"/>
    </source>
</evidence>
<dbReference type="Proteomes" id="UP001165422">
    <property type="component" value="Unassembled WGS sequence"/>
</dbReference>
<dbReference type="InterPro" id="IPR012902">
    <property type="entry name" value="N_methyl_site"/>
</dbReference>
<dbReference type="Pfam" id="PF07963">
    <property type="entry name" value="N_methyl"/>
    <property type="match status" value="1"/>
</dbReference>
<evidence type="ECO:0000313" key="3">
    <source>
        <dbReference type="Proteomes" id="UP001165422"/>
    </source>
</evidence>
<gene>
    <name evidence="2" type="ORF">LN736_04025</name>
</gene>
<organism evidence="2 3">
    <name type="scientific">Clostridium aromativorans</name>
    <dbReference type="NCBI Taxonomy" id="2836848"/>
    <lineage>
        <taxon>Bacteria</taxon>
        <taxon>Bacillati</taxon>
        <taxon>Bacillota</taxon>
        <taxon>Clostridia</taxon>
        <taxon>Eubacteriales</taxon>
        <taxon>Clostridiaceae</taxon>
        <taxon>Clostridium</taxon>
    </lineage>
</organism>
<keyword evidence="3" id="KW-1185">Reference proteome</keyword>
<sequence>MMKIKTMISGTKSRGFTLIELLLTMSLFSVIFSFSLITLGFYSKITNEIDVDLTDNNIINFINKSKAYCRDNKKEGGYIYFDQDSECITFNVGLNEIFNMRLPEGFTLNGVRDDNRIKIDNRGITQDACSIKFKDRKEKIHCLTMCVGTAYVEIKY</sequence>
<reference evidence="2" key="1">
    <citation type="submission" date="2021-11" db="EMBL/GenBank/DDBJ databases">
        <authorList>
            <person name="Qingchun L."/>
            <person name="Dong Z."/>
            <person name="Zongwei Q."/>
            <person name="Jia Z."/>
            <person name="Duotao L."/>
        </authorList>
    </citation>
    <scope>NUCLEOTIDE SEQUENCE</scope>
    <source>
        <strain evidence="2">WLY-B-L2</strain>
    </source>
</reference>
<keyword evidence="1" id="KW-0472">Membrane</keyword>
<dbReference type="NCBIfam" id="TIGR02532">
    <property type="entry name" value="IV_pilin_GFxxxE"/>
    <property type="match status" value="1"/>
</dbReference>
<dbReference type="RefSeq" id="WP_229980913.1">
    <property type="nucleotide sequence ID" value="NZ_JAJJPB010000002.1"/>
</dbReference>
<proteinExistence type="predicted"/>
<evidence type="ECO:0000256" key="1">
    <source>
        <dbReference type="SAM" id="Phobius"/>
    </source>
</evidence>
<protein>
    <submittedName>
        <fullName evidence="2">Type II secretion system GspH family protein</fullName>
    </submittedName>
</protein>
<keyword evidence="1" id="KW-0812">Transmembrane</keyword>
<dbReference type="PROSITE" id="PS00409">
    <property type="entry name" value="PROKAR_NTER_METHYL"/>
    <property type="match status" value="1"/>
</dbReference>
<dbReference type="EMBL" id="JAJJPB010000002">
    <property type="protein sequence ID" value="MCC9294037.1"/>
    <property type="molecule type" value="Genomic_DNA"/>
</dbReference>